<organism evidence="6 7">
    <name type="scientific">Amphritea atlantica</name>
    <dbReference type="NCBI Taxonomy" id="355243"/>
    <lineage>
        <taxon>Bacteria</taxon>
        <taxon>Pseudomonadati</taxon>
        <taxon>Pseudomonadota</taxon>
        <taxon>Gammaproteobacteria</taxon>
        <taxon>Oceanospirillales</taxon>
        <taxon>Oceanospirillaceae</taxon>
        <taxon>Amphritea</taxon>
    </lineage>
</organism>
<evidence type="ECO:0000256" key="3">
    <source>
        <dbReference type="ARBA" id="ARBA00023125"/>
    </source>
</evidence>
<dbReference type="Gene3D" id="3.40.190.10">
    <property type="entry name" value="Periplasmic binding protein-like II"/>
    <property type="match status" value="2"/>
</dbReference>
<keyword evidence="3" id="KW-0238">DNA-binding</keyword>
<evidence type="ECO:0000256" key="2">
    <source>
        <dbReference type="ARBA" id="ARBA00023015"/>
    </source>
</evidence>
<protein>
    <submittedName>
        <fullName evidence="6">LysR family transcriptional regulator, glycine cleavage system transcriptional activator</fullName>
    </submittedName>
</protein>
<dbReference type="FunFam" id="1.10.10.10:FF:000038">
    <property type="entry name" value="Glycine cleavage system transcriptional activator"/>
    <property type="match status" value="1"/>
</dbReference>
<keyword evidence="4" id="KW-0804">Transcription</keyword>
<dbReference type="Proteomes" id="UP000198749">
    <property type="component" value="Unassembled WGS sequence"/>
</dbReference>
<dbReference type="InterPro" id="IPR000847">
    <property type="entry name" value="LysR_HTH_N"/>
</dbReference>
<evidence type="ECO:0000313" key="6">
    <source>
        <dbReference type="EMBL" id="SEQ80573.1"/>
    </source>
</evidence>
<keyword evidence="2" id="KW-0805">Transcription regulation</keyword>
<evidence type="ECO:0000259" key="5">
    <source>
        <dbReference type="PROSITE" id="PS50931"/>
    </source>
</evidence>
<dbReference type="OrthoDB" id="6787458at2"/>
<evidence type="ECO:0000256" key="1">
    <source>
        <dbReference type="ARBA" id="ARBA00009437"/>
    </source>
</evidence>
<evidence type="ECO:0000313" key="7">
    <source>
        <dbReference type="Proteomes" id="UP000198749"/>
    </source>
</evidence>
<dbReference type="PROSITE" id="PS50931">
    <property type="entry name" value="HTH_LYSR"/>
    <property type="match status" value="1"/>
</dbReference>
<dbReference type="CDD" id="cd08432">
    <property type="entry name" value="PBP2_GcdR_TrpI_HvrB_AmpR_like"/>
    <property type="match status" value="1"/>
</dbReference>
<dbReference type="RefSeq" id="WP_091359468.1">
    <property type="nucleotide sequence ID" value="NZ_AP025284.1"/>
</dbReference>
<dbReference type="PANTHER" id="PTHR30537">
    <property type="entry name" value="HTH-TYPE TRANSCRIPTIONAL REGULATOR"/>
    <property type="match status" value="1"/>
</dbReference>
<dbReference type="GO" id="GO:0003700">
    <property type="term" value="F:DNA-binding transcription factor activity"/>
    <property type="evidence" value="ECO:0007669"/>
    <property type="project" value="InterPro"/>
</dbReference>
<accession>A0A1H9J163</accession>
<dbReference type="PRINTS" id="PR00039">
    <property type="entry name" value="HTHLYSR"/>
</dbReference>
<proteinExistence type="inferred from homology"/>
<dbReference type="SUPFAM" id="SSF53850">
    <property type="entry name" value="Periplasmic binding protein-like II"/>
    <property type="match status" value="1"/>
</dbReference>
<dbReference type="STRING" id="355243.SAMN03080615_02817"/>
<name>A0A1H9J163_9GAMM</name>
<dbReference type="Gene3D" id="1.10.10.10">
    <property type="entry name" value="Winged helix-like DNA-binding domain superfamily/Winged helix DNA-binding domain"/>
    <property type="match status" value="1"/>
</dbReference>
<dbReference type="AlphaFoldDB" id="A0A1H9J163"/>
<dbReference type="InterPro" id="IPR005119">
    <property type="entry name" value="LysR_subst-bd"/>
</dbReference>
<comment type="similarity">
    <text evidence="1">Belongs to the LysR transcriptional regulatory family.</text>
</comment>
<feature type="domain" description="HTH lysR-type" evidence="5">
    <location>
        <begin position="6"/>
        <end position="63"/>
    </location>
</feature>
<sequence>MKYPIPPLNPLRTFEAAARLCSLTAAADELHVSQVAVSRQVKVLEEYLGVMLFRRLHRGIELTREGKELYQGIAHAFQDIGHAARQVSRRGRRNILSIQSYTTFSQRWLIPRLAQFHDENENIEVRLTSSLLATDFETQNIDAAIRSGYGDWPDLNAEKLVDIELIPICSPTFYETNKLPSHKDLSRVRMLQSMARPQDWERWMASVDLSLNSTSELRFDTSALAYEAASMNIGVAIAVKVFVEPQLKNGSFIAPFKETCKTGEGYYLVWPRNVEPSQTLLKFLSWMRALMNEGNGGIPEA</sequence>
<keyword evidence="7" id="KW-1185">Reference proteome</keyword>
<dbReference type="GO" id="GO:0043565">
    <property type="term" value="F:sequence-specific DNA binding"/>
    <property type="evidence" value="ECO:0007669"/>
    <property type="project" value="TreeGrafter"/>
</dbReference>
<dbReference type="GO" id="GO:0006351">
    <property type="term" value="P:DNA-templated transcription"/>
    <property type="evidence" value="ECO:0007669"/>
    <property type="project" value="TreeGrafter"/>
</dbReference>
<dbReference type="Pfam" id="PF00126">
    <property type="entry name" value="HTH_1"/>
    <property type="match status" value="1"/>
</dbReference>
<reference evidence="7" key="1">
    <citation type="submission" date="2016-10" db="EMBL/GenBank/DDBJ databases">
        <authorList>
            <person name="Varghese N."/>
            <person name="Submissions S."/>
        </authorList>
    </citation>
    <scope>NUCLEOTIDE SEQUENCE [LARGE SCALE GENOMIC DNA]</scope>
    <source>
        <strain evidence="7">DSM 18887</strain>
    </source>
</reference>
<evidence type="ECO:0000256" key="4">
    <source>
        <dbReference type="ARBA" id="ARBA00023163"/>
    </source>
</evidence>
<dbReference type="InterPro" id="IPR036388">
    <property type="entry name" value="WH-like_DNA-bd_sf"/>
</dbReference>
<dbReference type="EMBL" id="FOGB01000008">
    <property type="protein sequence ID" value="SEQ80573.1"/>
    <property type="molecule type" value="Genomic_DNA"/>
</dbReference>
<dbReference type="PANTHER" id="PTHR30537:SF74">
    <property type="entry name" value="HTH-TYPE TRANSCRIPTIONAL REGULATOR TRPI"/>
    <property type="match status" value="1"/>
</dbReference>
<dbReference type="Pfam" id="PF03466">
    <property type="entry name" value="LysR_substrate"/>
    <property type="match status" value="1"/>
</dbReference>
<gene>
    <name evidence="6" type="ORF">SAMN03080615_02817</name>
</gene>
<dbReference type="InterPro" id="IPR036390">
    <property type="entry name" value="WH_DNA-bd_sf"/>
</dbReference>
<dbReference type="SUPFAM" id="SSF46785">
    <property type="entry name" value="Winged helix' DNA-binding domain"/>
    <property type="match status" value="1"/>
</dbReference>
<dbReference type="InterPro" id="IPR058163">
    <property type="entry name" value="LysR-type_TF_proteobact-type"/>
</dbReference>